<gene>
    <name evidence="6" type="ORF">BN946_scf184970.g53</name>
</gene>
<dbReference type="PROSITE" id="PS50158">
    <property type="entry name" value="ZF_CCHC"/>
    <property type="match status" value="1"/>
</dbReference>
<evidence type="ECO:0000256" key="3">
    <source>
        <dbReference type="SAM" id="Coils"/>
    </source>
</evidence>
<dbReference type="AlphaFoldDB" id="A0A060SD92"/>
<evidence type="ECO:0000256" key="1">
    <source>
        <dbReference type="ARBA" id="ARBA00022664"/>
    </source>
</evidence>
<reference evidence="6" key="1">
    <citation type="submission" date="2014-01" db="EMBL/GenBank/DDBJ databases">
        <title>The genome of the white-rot fungus Pycnoporus cinnabarinus: a basidiomycete model with a versatile arsenal for lignocellulosic biomass breakdown.</title>
        <authorList>
            <person name="Levasseur A."/>
            <person name="Lomascolo A."/>
            <person name="Ruiz-Duenas F.J."/>
            <person name="Uzan E."/>
            <person name="Piumi F."/>
            <person name="Kues U."/>
            <person name="Ram A.F.J."/>
            <person name="Murat C."/>
            <person name="Haon M."/>
            <person name="Benoit I."/>
            <person name="Arfi Y."/>
            <person name="Chevret D."/>
            <person name="Drula E."/>
            <person name="Kwon M.J."/>
            <person name="Gouret P."/>
            <person name="Lesage-Meessen L."/>
            <person name="Lombard V."/>
            <person name="Mariette J."/>
            <person name="Noirot C."/>
            <person name="Park J."/>
            <person name="Patyshakuliyeva A."/>
            <person name="Wieneger R.A.B."/>
            <person name="Wosten H.A.B."/>
            <person name="Martin F."/>
            <person name="Coutinho P.M."/>
            <person name="de Vries R."/>
            <person name="Martinez A.T."/>
            <person name="Klopp C."/>
            <person name="Pontarotti P."/>
            <person name="Henrissat B."/>
            <person name="Record E."/>
        </authorList>
    </citation>
    <scope>NUCLEOTIDE SEQUENCE [LARGE SCALE GENOMIC DNA]</scope>
    <source>
        <strain evidence="6">BRFM137</strain>
    </source>
</reference>
<comment type="caution">
    <text evidence="6">The sequence shown here is derived from an EMBL/GenBank/DDBJ whole genome shotgun (WGS) entry which is preliminary data.</text>
</comment>
<feature type="compositionally biased region" description="Basic and acidic residues" evidence="4">
    <location>
        <begin position="261"/>
        <end position="278"/>
    </location>
</feature>
<feature type="compositionally biased region" description="Low complexity" evidence="4">
    <location>
        <begin position="285"/>
        <end position="319"/>
    </location>
</feature>
<dbReference type="SMART" id="SM00343">
    <property type="entry name" value="ZnF_C2HC"/>
    <property type="match status" value="1"/>
</dbReference>
<feature type="region of interest" description="Disordered" evidence="4">
    <location>
        <begin position="261"/>
        <end position="338"/>
    </location>
</feature>
<dbReference type="InterPro" id="IPR001878">
    <property type="entry name" value="Znf_CCHC"/>
</dbReference>
<keyword evidence="7" id="KW-1185">Reference proteome</keyword>
<name>A0A060SD92_PYCCI</name>
<keyword evidence="3" id="KW-0175">Coiled coil</keyword>
<dbReference type="Pfam" id="PF00098">
    <property type="entry name" value="zf-CCHC"/>
    <property type="match status" value="1"/>
</dbReference>
<dbReference type="OrthoDB" id="2681631at2759"/>
<evidence type="ECO:0000313" key="6">
    <source>
        <dbReference type="EMBL" id="CDO72201.1"/>
    </source>
</evidence>
<feature type="domain" description="CCHC-type" evidence="5">
    <location>
        <begin position="348"/>
        <end position="363"/>
    </location>
</feature>
<dbReference type="GO" id="GO:0003676">
    <property type="term" value="F:nucleic acid binding"/>
    <property type="evidence" value="ECO:0007669"/>
    <property type="project" value="InterPro"/>
</dbReference>
<dbReference type="STRING" id="5643.A0A060SD92"/>
<keyword evidence="2" id="KW-0863">Zinc-finger</keyword>
<feature type="coiled-coil region" evidence="3">
    <location>
        <begin position="18"/>
        <end position="55"/>
    </location>
</feature>
<keyword evidence="1" id="KW-0507">mRNA processing</keyword>
<sequence length="403" mass="45410">MALDPSDPGNSSDPTTLHSEIQRLRAELEQRQRSLDEANAVINEARDQFTEQLEQRLRERSQELAHSLEGRLVSLLERALIPSQPRSPRGVKAEPPEPFDGSMEKFDDFFNQLTVVFDADEETYGLPIGSKNRILYALSFLKTGRAAAWRTLQVEKYGREGYPSWEDFASSLRDQFGDPDPRTTAQIRIARLSMETDRLTADEYINAFEQLEHRTEFGEEALRVQFRRGLPAWLLDKLTNLPTPPTTLAATKYWARHFDREHRRREEERHRFTRDLASRGRGTNPAPARASPTPSAAMQTSRAAPSVPQAASASPTTTSTDRRDSTGVTFGGTGQPMDIDAARRRGMCFTCGQRGHIQRDCPNRKIVVRNLVQQLSVEDRSELLKELGASGTPATSGFQEGRE</sequence>
<dbReference type="EMBL" id="CCBP010000111">
    <property type="protein sequence ID" value="CDO72201.1"/>
    <property type="molecule type" value="Genomic_DNA"/>
</dbReference>
<evidence type="ECO:0000256" key="2">
    <source>
        <dbReference type="PROSITE-ProRule" id="PRU00047"/>
    </source>
</evidence>
<dbReference type="OMA" id="NGHYARS"/>
<dbReference type="InterPro" id="IPR036875">
    <property type="entry name" value="Znf_CCHC_sf"/>
</dbReference>
<dbReference type="SUPFAM" id="SSF57756">
    <property type="entry name" value="Retrovirus zinc finger-like domains"/>
    <property type="match status" value="1"/>
</dbReference>
<proteinExistence type="predicted"/>
<dbReference type="InterPro" id="IPR032567">
    <property type="entry name" value="RTL1-rel"/>
</dbReference>
<dbReference type="Gene3D" id="4.10.60.10">
    <property type="entry name" value="Zinc finger, CCHC-type"/>
    <property type="match status" value="1"/>
</dbReference>
<dbReference type="Proteomes" id="UP000029665">
    <property type="component" value="Unassembled WGS sequence"/>
</dbReference>
<evidence type="ECO:0000313" key="7">
    <source>
        <dbReference type="Proteomes" id="UP000029665"/>
    </source>
</evidence>
<dbReference type="Pfam" id="PF03732">
    <property type="entry name" value="Retrotrans_gag"/>
    <property type="match status" value="1"/>
</dbReference>
<keyword evidence="2" id="KW-0479">Metal-binding</keyword>
<evidence type="ECO:0000256" key="4">
    <source>
        <dbReference type="SAM" id="MobiDB-lite"/>
    </source>
</evidence>
<organism evidence="6 7">
    <name type="scientific">Pycnoporus cinnabarinus</name>
    <name type="common">Cinnabar-red polypore</name>
    <name type="synonym">Trametes cinnabarina</name>
    <dbReference type="NCBI Taxonomy" id="5643"/>
    <lineage>
        <taxon>Eukaryota</taxon>
        <taxon>Fungi</taxon>
        <taxon>Dikarya</taxon>
        <taxon>Basidiomycota</taxon>
        <taxon>Agaricomycotina</taxon>
        <taxon>Agaricomycetes</taxon>
        <taxon>Polyporales</taxon>
        <taxon>Polyporaceae</taxon>
        <taxon>Trametes</taxon>
    </lineage>
</organism>
<dbReference type="PANTHER" id="PTHR15503">
    <property type="entry name" value="LDOC1 RELATED"/>
    <property type="match status" value="1"/>
</dbReference>
<dbReference type="HOGENOM" id="CLU_683601_0_0_1"/>
<dbReference type="InterPro" id="IPR005162">
    <property type="entry name" value="Retrotrans_gag_dom"/>
</dbReference>
<dbReference type="GO" id="GO:0006397">
    <property type="term" value="P:mRNA processing"/>
    <property type="evidence" value="ECO:0007669"/>
    <property type="project" value="UniProtKB-KW"/>
</dbReference>
<dbReference type="GO" id="GO:0008270">
    <property type="term" value="F:zinc ion binding"/>
    <property type="evidence" value="ECO:0007669"/>
    <property type="project" value="UniProtKB-KW"/>
</dbReference>
<keyword evidence="2" id="KW-0862">Zinc</keyword>
<evidence type="ECO:0000259" key="5">
    <source>
        <dbReference type="PROSITE" id="PS50158"/>
    </source>
</evidence>
<dbReference type="PANTHER" id="PTHR15503:SF22">
    <property type="entry name" value="TRANSPOSON TY3-I GAG POLYPROTEIN"/>
    <property type="match status" value="1"/>
</dbReference>
<protein>
    <recommendedName>
        <fullName evidence="5">CCHC-type domain-containing protein</fullName>
    </recommendedName>
</protein>
<accession>A0A060SD92</accession>